<evidence type="ECO:0000313" key="2">
    <source>
        <dbReference type="Proteomes" id="UP001221757"/>
    </source>
</evidence>
<proteinExistence type="predicted"/>
<reference evidence="1" key="1">
    <citation type="submission" date="2023-03" db="EMBL/GenBank/DDBJ databases">
        <title>Massive genome expansion in bonnet fungi (Mycena s.s.) driven by repeated elements and novel gene families across ecological guilds.</title>
        <authorList>
            <consortium name="Lawrence Berkeley National Laboratory"/>
            <person name="Harder C.B."/>
            <person name="Miyauchi S."/>
            <person name="Viragh M."/>
            <person name="Kuo A."/>
            <person name="Thoen E."/>
            <person name="Andreopoulos B."/>
            <person name="Lu D."/>
            <person name="Skrede I."/>
            <person name="Drula E."/>
            <person name="Henrissat B."/>
            <person name="Morin E."/>
            <person name="Kohler A."/>
            <person name="Barry K."/>
            <person name="LaButti K."/>
            <person name="Morin E."/>
            <person name="Salamov A."/>
            <person name="Lipzen A."/>
            <person name="Mereny Z."/>
            <person name="Hegedus B."/>
            <person name="Baldrian P."/>
            <person name="Stursova M."/>
            <person name="Weitz H."/>
            <person name="Taylor A."/>
            <person name="Grigoriev I.V."/>
            <person name="Nagy L.G."/>
            <person name="Martin F."/>
            <person name="Kauserud H."/>
        </authorList>
    </citation>
    <scope>NUCLEOTIDE SEQUENCE</scope>
    <source>
        <strain evidence="1">CBHHK067</strain>
    </source>
</reference>
<organism evidence="1 2">
    <name type="scientific">Mycena rosella</name>
    <name type="common">Pink bonnet</name>
    <name type="synonym">Agaricus rosellus</name>
    <dbReference type="NCBI Taxonomy" id="1033263"/>
    <lineage>
        <taxon>Eukaryota</taxon>
        <taxon>Fungi</taxon>
        <taxon>Dikarya</taxon>
        <taxon>Basidiomycota</taxon>
        <taxon>Agaricomycotina</taxon>
        <taxon>Agaricomycetes</taxon>
        <taxon>Agaricomycetidae</taxon>
        <taxon>Agaricales</taxon>
        <taxon>Marasmiineae</taxon>
        <taxon>Mycenaceae</taxon>
        <taxon>Mycena</taxon>
    </lineage>
</organism>
<feature type="non-terminal residue" evidence="1">
    <location>
        <position position="85"/>
    </location>
</feature>
<sequence length="85" mass="9380">MLASMTQVLLWTSRSGLNALNSKCACITDNLNSCFIILQNFQSLETRPAPWTHALSVQFTGGRYPVSYPPSVTGLGILVHHQFEV</sequence>
<gene>
    <name evidence="1" type="ORF">B0H17DRAFT_1053605</name>
</gene>
<dbReference type="Proteomes" id="UP001221757">
    <property type="component" value="Unassembled WGS sequence"/>
</dbReference>
<name>A0AAD7DPC2_MYCRO</name>
<comment type="caution">
    <text evidence="1">The sequence shown here is derived from an EMBL/GenBank/DDBJ whole genome shotgun (WGS) entry which is preliminary data.</text>
</comment>
<evidence type="ECO:0000313" key="1">
    <source>
        <dbReference type="EMBL" id="KAJ7696534.1"/>
    </source>
</evidence>
<dbReference type="AlphaFoldDB" id="A0AAD7DPC2"/>
<dbReference type="EMBL" id="JARKIE010000034">
    <property type="protein sequence ID" value="KAJ7696534.1"/>
    <property type="molecule type" value="Genomic_DNA"/>
</dbReference>
<accession>A0AAD7DPC2</accession>
<keyword evidence="2" id="KW-1185">Reference proteome</keyword>
<protein>
    <submittedName>
        <fullName evidence="1">Uncharacterized protein</fullName>
    </submittedName>
</protein>